<proteinExistence type="predicted"/>
<feature type="region of interest" description="Disordered" evidence="1">
    <location>
        <begin position="318"/>
        <end position="358"/>
    </location>
</feature>
<dbReference type="AlphaFoldDB" id="A0A8H6RVX4"/>
<feature type="compositionally biased region" description="Basic and acidic residues" evidence="1">
    <location>
        <begin position="209"/>
        <end position="218"/>
    </location>
</feature>
<name>A0A8H6RVX4_MYCCL</name>
<gene>
    <name evidence="2" type="ORF">HMN09_01404800</name>
</gene>
<evidence type="ECO:0000313" key="2">
    <source>
        <dbReference type="EMBL" id="KAF7288304.1"/>
    </source>
</evidence>
<comment type="caution">
    <text evidence="2">The sequence shown here is derived from an EMBL/GenBank/DDBJ whole genome shotgun (WGS) entry which is preliminary data.</text>
</comment>
<accession>A0A8H6RVX4</accession>
<feature type="compositionally biased region" description="Polar residues" evidence="1">
    <location>
        <begin position="70"/>
        <end position="82"/>
    </location>
</feature>
<feature type="region of interest" description="Disordered" evidence="1">
    <location>
        <begin position="59"/>
        <end position="96"/>
    </location>
</feature>
<organism evidence="2 3">
    <name type="scientific">Mycena chlorophos</name>
    <name type="common">Agaric fungus</name>
    <name type="synonym">Agaricus chlorophos</name>
    <dbReference type="NCBI Taxonomy" id="658473"/>
    <lineage>
        <taxon>Eukaryota</taxon>
        <taxon>Fungi</taxon>
        <taxon>Dikarya</taxon>
        <taxon>Basidiomycota</taxon>
        <taxon>Agaricomycotina</taxon>
        <taxon>Agaricomycetes</taxon>
        <taxon>Agaricomycetidae</taxon>
        <taxon>Agaricales</taxon>
        <taxon>Marasmiineae</taxon>
        <taxon>Mycenaceae</taxon>
        <taxon>Mycena</taxon>
    </lineage>
</organism>
<evidence type="ECO:0000313" key="3">
    <source>
        <dbReference type="Proteomes" id="UP000613580"/>
    </source>
</evidence>
<keyword evidence="3" id="KW-1185">Reference proteome</keyword>
<evidence type="ECO:0000256" key="1">
    <source>
        <dbReference type="SAM" id="MobiDB-lite"/>
    </source>
</evidence>
<protein>
    <submittedName>
        <fullName evidence="2">Uncharacterized protein</fullName>
    </submittedName>
</protein>
<feature type="region of interest" description="Disordered" evidence="1">
    <location>
        <begin position="198"/>
        <end position="218"/>
    </location>
</feature>
<sequence length="377" mass="40035">MLCDAQSQHIRTPVPDAYRDDPADAVLIGVDGRMKDLGVDGPVRWYLVVYEQQPSICARESRSGRAGASQDASGPSTAAQTNGAGPGLALRGLGERRAGGNGVARDGCSLNAARVSPTIRLSESIARTGRASGVWPGLSRSGIPQSCKLHAATEEGTGAARRRSLPDLTLGKETRVEMTIVPIWALPTPEMKVEMEVDSGGTRPSTLHVGREDTRVEAKTHRRRHGCLLHHPLVLGLVACSLSATQAQHMLPLVPDAYREASSDADLVGVDGTRICDGRSVDPENVVLAVTAVVRAAGENLCGDKWKRKGSFAAGRRLVPAPASSPKYPPLPRLRRSRRPPWMARTSMTPSDAKSRRGACGTVAGFRALDSLVSEAA</sequence>
<dbReference type="Proteomes" id="UP000613580">
    <property type="component" value="Unassembled WGS sequence"/>
</dbReference>
<reference evidence="2" key="1">
    <citation type="submission" date="2020-05" db="EMBL/GenBank/DDBJ databases">
        <title>Mycena genomes resolve the evolution of fungal bioluminescence.</title>
        <authorList>
            <person name="Tsai I.J."/>
        </authorList>
    </citation>
    <scope>NUCLEOTIDE SEQUENCE</scope>
    <source>
        <strain evidence="2">110903Hualien_Pintung</strain>
    </source>
</reference>
<dbReference type="EMBL" id="JACAZE010000040">
    <property type="protein sequence ID" value="KAF7288304.1"/>
    <property type="molecule type" value="Genomic_DNA"/>
</dbReference>